<keyword evidence="5" id="KW-0677">Repeat</keyword>
<keyword evidence="6" id="KW-0539">Nucleus</keyword>
<dbReference type="InterPro" id="IPR036322">
    <property type="entry name" value="WD40_repeat_dom_sf"/>
</dbReference>
<reference evidence="10 11" key="1">
    <citation type="journal article" date="2017" name="Gigascience">
        <title>Genome sequence of the small brown planthopper, Laodelphax striatellus.</title>
        <authorList>
            <person name="Zhu J."/>
            <person name="Jiang F."/>
            <person name="Wang X."/>
            <person name="Yang P."/>
            <person name="Bao Y."/>
            <person name="Zhao W."/>
            <person name="Wang W."/>
            <person name="Lu H."/>
            <person name="Wang Q."/>
            <person name="Cui N."/>
            <person name="Li J."/>
            <person name="Chen X."/>
            <person name="Luo L."/>
            <person name="Yu J."/>
            <person name="Kang L."/>
            <person name="Cui F."/>
        </authorList>
    </citation>
    <scope>NUCLEOTIDE SEQUENCE [LARGE SCALE GENOMIC DNA]</scope>
    <source>
        <strain evidence="10">Lst14</strain>
    </source>
</reference>
<dbReference type="OrthoDB" id="431715at2759"/>
<keyword evidence="4 8" id="KW-0853">WD repeat</keyword>
<dbReference type="SMART" id="SM00320">
    <property type="entry name" value="WD40"/>
    <property type="match status" value="6"/>
</dbReference>
<evidence type="ECO:0000313" key="10">
    <source>
        <dbReference type="EMBL" id="RZF44772.1"/>
    </source>
</evidence>
<evidence type="ECO:0000256" key="8">
    <source>
        <dbReference type="PROSITE-ProRule" id="PRU00221"/>
    </source>
</evidence>
<sequence>MTAFKKTNTQLFTKPRALSTEDNDYWNHLGVPALLKEFGAIDYIDFSPLEPHPFAVTCSVRVQLYNPITRSVVKNLNKFKETAYGGSFRSDGLLLVAGGEEGVLRLFDVSSKALMRVFKGHTGPVHRTFFTSDKTHLVSFSDDKTVSTWDIPCETRLNTFTGHTDYIRAGAVSPISPSIILSGSYDGTVRMYDYRTKDDAIFTANHGAPVESLLFLPSGGIFLSAGGSEVRVWDAFAGGRMLTKMSHHHKTVTSLCLASNGTRILSGSLDRHVKVYNVSTYQPVHTFDYPNSILSVGISPNDDTMVVGMVDGLISVRRRAMEVAVSEKVAKKKTNYRFAGDNYRLNSHVDILVPCEKRTETTHDKYFRQFKYSQVFKYGLCSSRVKPPVTVSIFQELIRRKGFHQAIAGSDSTIINTFIKFVWKHLGDYRYTRTLIDVTNIFLDVYGDDMNSFDEHKRKSIEELRRRVKKETEFTFKLLTLQGSLHMILSAASIRNNLTQQTVTLSSSLEPTQAALETIVFNVT</sequence>
<evidence type="ECO:0000256" key="1">
    <source>
        <dbReference type="ARBA" id="ARBA00004604"/>
    </source>
</evidence>
<evidence type="ECO:0000259" key="9">
    <source>
        <dbReference type="Pfam" id="PF09384"/>
    </source>
</evidence>
<evidence type="ECO:0000256" key="6">
    <source>
        <dbReference type="ARBA" id="ARBA00023242"/>
    </source>
</evidence>
<dbReference type="STRING" id="195883.A0A482XGB2"/>
<dbReference type="InterPro" id="IPR001680">
    <property type="entry name" value="WD40_rpt"/>
</dbReference>
<comment type="subcellular location">
    <subcellularLocation>
        <location evidence="1">Nucleus</location>
        <location evidence="1">Nucleolus</location>
    </subcellularLocation>
</comment>
<keyword evidence="11" id="KW-1185">Reference proteome</keyword>
<protein>
    <recommendedName>
        <fullName evidence="2">U3 small nucleolar RNA-associated protein 15 homolog</fullName>
    </recommendedName>
</protein>
<dbReference type="GO" id="GO:0045943">
    <property type="term" value="P:positive regulation of transcription by RNA polymerase I"/>
    <property type="evidence" value="ECO:0007669"/>
    <property type="project" value="TreeGrafter"/>
</dbReference>
<feature type="domain" description="U3 small nucleolar RNA-associated protein 15 C-terminal" evidence="9">
    <location>
        <begin position="348"/>
        <end position="488"/>
    </location>
</feature>
<dbReference type="EMBL" id="QKKF02010319">
    <property type="protein sequence ID" value="RZF44772.1"/>
    <property type="molecule type" value="Genomic_DNA"/>
</dbReference>
<dbReference type="PROSITE" id="PS50082">
    <property type="entry name" value="WD_REPEATS_2"/>
    <property type="match status" value="3"/>
</dbReference>
<evidence type="ECO:0000313" key="11">
    <source>
        <dbReference type="Proteomes" id="UP000291343"/>
    </source>
</evidence>
<evidence type="ECO:0000256" key="4">
    <source>
        <dbReference type="ARBA" id="ARBA00022574"/>
    </source>
</evidence>
<evidence type="ECO:0000256" key="2">
    <source>
        <dbReference type="ARBA" id="ARBA00018260"/>
    </source>
</evidence>
<dbReference type="InterPro" id="IPR015943">
    <property type="entry name" value="WD40/YVTN_repeat-like_dom_sf"/>
</dbReference>
<feature type="repeat" description="WD" evidence="8">
    <location>
        <begin position="245"/>
        <end position="286"/>
    </location>
</feature>
<organism evidence="10 11">
    <name type="scientific">Laodelphax striatellus</name>
    <name type="common">Small brown planthopper</name>
    <name type="synonym">Delphax striatella</name>
    <dbReference type="NCBI Taxonomy" id="195883"/>
    <lineage>
        <taxon>Eukaryota</taxon>
        <taxon>Metazoa</taxon>
        <taxon>Ecdysozoa</taxon>
        <taxon>Arthropoda</taxon>
        <taxon>Hexapoda</taxon>
        <taxon>Insecta</taxon>
        <taxon>Pterygota</taxon>
        <taxon>Neoptera</taxon>
        <taxon>Paraneoptera</taxon>
        <taxon>Hemiptera</taxon>
        <taxon>Auchenorrhyncha</taxon>
        <taxon>Fulgoroidea</taxon>
        <taxon>Delphacidae</taxon>
        <taxon>Criomorphinae</taxon>
        <taxon>Laodelphax</taxon>
    </lineage>
</organism>
<dbReference type="GO" id="GO:0005730">
    <property type="term" value="C:nucleolus"/>
    <property type="evidence" value="ECO:0007669"/>
    <property type="project" value="UniProtKB-SubCell"/>
</dbReference>
<dbReference type="SMR" id="A0A482XGB2"/>
<dbReference type="FunCoup" id="A0A482XGB2">
    <property type="interactions" value="1290"/>
</dbReference>
<dbReference type="GO" id="GO:0006364">
    <property type="term" value="P:rRNA processing"/>
    <property type="evidence" value="ECO:0007669"/>
    <property type="project" value="UniProtKB-KW"/>
</dbReference>
<dbReference type="Gene3D" id="2.130.10.10">
    <property type="entry name" value="YVTN repeat-like/Quinoprotein amine dehydrogenase"/>
    <property type="match status" value="2"/>
</dbReference>
<feature type="repeat" description="WD" evidence="8">
    <location>
        <begin position="160"/>
        <end position="202"/>
    </location>
</feature>
<dbReference type="PROSITE" id="PS50294">
    <property type="entry name" value="WD_REPEATS_REGION"/>
    <property type="match status" value="2"/>
</dbReference>
<dbReference type="SUPFAM" id="SSF50978">
    <property type="entry name" value="WD40 repeat-like"/>
    <property type="match status" value="1"/>
</dbReference>
<evidence type="ECO:0000256" key="5">
    <source>
        <dbReference type="ARBA" id="ARBA00022737"/>
    </source>
</evidence>
<proteinExistence type="predicted"/>
<name>A0A482XGB2_LAOST</name>
<dbReference type="Proteomes" id="UP000291343">
    <property type="component" value="Unassembled WGS sequence"/>
</dbReference>
<dbReference type="PANTHER" id="PTHR19924">
    <property type="entry name" value="UTP15 U3 SMALL NUCLEOLAR RNA-ASSOCIATED PROTEIN 15 FAMILY MEMBER"/>
    <property type="match status" value="1"/>
</dbReference>
<accession>A0A482XGB2</accession>
<dbReference type="InParanoid" id="A0A482XGB2"/>
<feature type="repeat" description="WD" evidence="8">
    <location>
        <begin position="118"/>
        <end position="159"/>
    </location>
</feature>
<dbReference type="Pfam" id="PF09384">
    <property type="entry name" value="UTP15_C"/>
    <property type="match status" value="1"/>
</dbReference>
<dbReference type="Pfam" id="PF00400">
    <property type="entry name" value="WD40"/>
    <property type="match status" value="4"/>
</dbReference>
<dbReference type="PANTHER" id="PTHR19924:SF26">
    <property type="entry name" value="U3 SMALL NUCLEOLAR RNA-ASSOCIATED PROTEIN 15 HOMOLOG"/>
    <property type="match status" value="1"/>
</dbReference>
<gene>
    <name evidence="10" type="ORF">LSTR_LSTR000724</name>
</gene>
<dbReference type="InterPro" id="IPR018983">
    <property type="entry name" value="U3_snoRNA-assocProt_15_C"/>
</dbReference>
<dbReference type="CDD" id="cd00200">
    <property type="entry name" value="WD40"/>
    <property type="match status" value="1"/>
</dbReference>
<dbReference type="AlphaFoldDB" id="A0A482XGB2"/>
<comment type="caution">
    <text evidence="10">The sequence shown here is derived from an EMBL/GenBank/DDBJ whole genome shotgun (WGS) entry which is preliminary data.</text>
</comment>
<evidence type="ECO:0000256" key="7">
    <source>
        <dbReference type="ARBA" id="ARBA00045437"/>
    </source>
</evidence>
<evidence type="ECO:0000256" key="3">
    <source>
        <dbReference type="ARBA" id="ARBA00022552"/>
    </source>
</evidence>
<keyword evidence="3" id="KW-0698">rRNA processing</keyword>
<comment type="function">
    <text evidence="7">Ribosome biogenesis factor. Involved in nucleolar processing of pre-18S ribosomal RNA. Required for optimal pre-ribosomal RNA transcription by RNA polymerase I. Part of the small subunit (SSU) processome, first precursor of the small eukaryotic ribosomal subunit. During the assembly of the SSU processome in the nucleolus, many ribosome biogenesis factors, an RNA chaperone and ribosomal proteins associate with the nascent pre-rRNA and work in concert to generate RNA folding, modifications, rearrangements and cleavage as well as targeted degradation of pre-ribosomal RNA by the RNA exosome.</text>
</comment>